<evidence type="ECO:0000313" key="1">
    <source>
        <dbReference type="EMBL" id="XFD40372.1"/>
    </source>
</evidence>
<gene>
    <name evidence="1" type="primary">mfd</name>
    <name evidence="1" type="ORF">O0236_003415</name>
</gene>
<evidence type="ECO:0000313" key="2">
    <source>
        <dbReference type="Proteomes" id="UP001149860"/>
    </source>
</evidence>
<dbReference type="Proteomes" id="UP001149860">
    <property type="component" value="Chromosome"/>
</dbReference>
<proteinExistence type="predicted"/>
<organism evidence="1 2">
    <name type="scientific">Lentilactobacillus terminaliae</name>
    <dbReference type="NCBI Taxonomy" id="3003483"/>
    <lineage>
        <taxon>Bacteria</taxon>
        <taxon>Bacillati</taxon>
        <taxon>Bacillota</taxon>
        <taxon>Bacilli</taxon>
        <taxon>Lactobacillales</taxon>
        <taxon>Lactobacillaceae</taxon>
        <taxon>Lentilactobacillus</taxon>
    </lineage>
</organism>
<keyword evidence="2" id="KW-1185">Reference proteome</keyword>
<name>A0ACD5DGG5_9LACO</name>
<protein>
    <submittedName>
        <fullName evidence="1">Transcription-repair coupling factor</fullName>
    </submittedName>
</protein>
<reference evidence="1" key="1">
    <citation type="submission" date="2024-08" db="EMBL/GenBank/DDBJ databases">
        <title>Lentilactobacillus sp. nov., isolated from tree bark.</title>
        <authorList>
            <person name="Phuengjayaem S."/>
            <person name="Tanasupawat S."/>
        </authorList>
    </citation>
    <scope>NUCLEOTIDE SEQUENCE</scope>
    <source>
        <strain evidence="1">SPB1-3</strain>
    </source>
</reference>
<accession>A0ACD5DGG5</accession>
<sequence length="1176" mass="133447">MELDHLFEGIADFEDIIKQVAPKSRQLVTGLSGSAKTMFINGIYKQIDQPMIIVTDTLAHADQLTADLANLVSDDQLFEFPVEEIGASELATSSPEYKALRVLALNQLASGTPSIIVTSVSGVRRILPTKDQFVDAKLEIAVGDEFDLDELKLKLHQMGYSIQKMVAAPGEFSIRGSIVDIYPLSSDNPIRIDFFDTEIDSMRTFNVADQRSIENISNSVIYPASDLLITTEQRQSLVDDLNKKLTATIKKLDDESVSVLQNNLDVKITDLSNGMNDPYWLLFSQLLYPEKTSLIDYLSNKGIVVFDEYSKITESNAQLVTDEEEWLDDKVAQHEILPDSNYTSDFKATFKENQHASILFSLFKKGLTNLKFSQISQFNTRPMQQFFSSMPMLKGEVNRWSKNQTTVIMMVADEKRLDKVANTLADFDVNVTIAEPNKLLPGKVQLIANGLDNGFELPQDKLAIITERELFQKVTKKHRKMTTFTNAERIKSYTDLKPGDFVVHVNHGIGRYEGMKTMEVDDKHQDYLTITYKDNAQLFIPVTQLNLIQKYVSSEDKHPRINKLGGSEWAKTKQKVASKIEDIADDLIELYAKRSAQKGFSFPKDDALQHDFENEFPYNETPDQLRSAQEIKRDMENVRPMDRLLVGDVGYGKTEVALRAAFKAIEVGKQVAFLVPTTILAQQHYETMRDRFADYPIEIRVLSRFQTRAEIKETLAGLEDGTVDVVVGTHRILSKDVGFKDLGLLIIDEEQRFGVKHKERIKELRSNVDVLTLTATPIPRTLNMSMMGIRDLSVIETPPANRYPIQTYVMEQNAGAIRDAIDREMARGGQVFYLHNRVGDIEKTVANLEELVPDARIAYIHGKMTENQLENVLYEFINGEYDVMVTTTIIETGVDIPNVNTLFVENADRMGLSQLYQLRGRIGRSSRVAYAYFMYQPNKSLTEVGEKRLEAIRDFTELGSGFKIAMRDLSIRGAGNLLGKQQHGFVDSVGYDLYTQMLSDAVAKKRGKEVTQTTSSVIELDVEAYLPSDYIDDNQQKIELYKRIRQLENKSQLDEITDDLIDRFGDFPPAVDNLLKIAEIKMDADYSLVEKIQRKDHDLTITFSKQADSEFESKDLLRAIAQTKFRATINSAEQKYQIKLVVQNNMADWLDQLIKLVNELADIRHTKLVDGKNQNE</sequence>
<dbReference type="EMBL" id="CP168151">
    <property type="protein sequence ID" value="XFD40372.1"/>
    <property type="molecule type" value="Genomic_DNA"/>
</dbReference>